<evidence type="ECO:0000259" key="5">
    <source>
        <dbReference type="PROSITE" id="PS51194"/>
    </source>
</evidence>
<keyword evidence="6" id="KW-0378">Hydrolase</keyword>
<dbReference type="RefSeq" id="WP_046523104.1">
    <property type="nucleotide sequence ID" value="NZ_LAYY01000006.1"/>
</dbReference>
<dbReference type="GO" id="GO:0006302">
    <property type="term" value="P:double-strand break repair"/>
    <property type="evidence" value="ECO:0007669"/>
    <property type="project" value="TreeGrafter"/>
</dbReference>
<evidence type="ECO:0000313" key="6">
    <source>
        <dbReference type="EMBL" id="KKK38801.1"/>
    </source>
</evidence>
<dbReference type="InterPro" id="IPR001650">
    <property type="entry name" value="Helicase_C-like"/>
</dbReference>
<dbReference type="SUPFAM" id="SSF52540">
    <property type="entry name" value="P-loop containing nucleoside triphosphate hydrolases"/>
    <property type="match status" value="1"/>
</dbReference>
<dbReference type="GO" id="GO:0043138">
    <property type="term" value="F:3'-5' DNA helicase activity"/>
    <property type="evidence" value="ECO:0007669"/>
    <property type="project" value="TreeGrafter"/>
</dbReference>
<dbReference type="GO" id="GO:0006310">
    <property type="term" value="P:DNA recombination"/>
    <property type="evidence" value="ECO:0007669"/>
    <property type="project" value="TreeGrafter"/>
</dbReference>
<keyword evidence="6" id="KW-0347">Helicase</keyword>
<proteinExistence type="predicted"/>
<dbReference type="GO" id="GO:0016787">
    <property type="term" value="F:hydrolase activity"/>
    <property type="evidence" value="ECO:0007669"/>
    <property type="project" value="InterPro"/>
</dbReference>
<sequence>MRFALVDEKLVPKPLLTTGHPTYPISQINSSCTPQCNSAFDFNPELQTYLSGRQLLLDELPFPFAEIQEHYENGYLVYRQGILLKGKSCKCARCGTTEARWFSVFPCARCGENCLYCRQCLMMGRVSSCSALVSWTGPEPKAATVKQHLLNWNGTLSHGQAAASAKTVAAISQSSELLVWAVCGAGKTEVLFKGIEHSLQQGGRVCIATPRTDVVLELTPRLKAAFPRTTVASLYGGSEDRHLHAPLTIATTHQLLRFYQAFHTVIVDEVDAFPFSVDKTLQHAVQQARRPGSALVYLTATPNRKWQRECLQGKRAYVTIPARYHRHPLPVPKFAWCGNWEKKVLRNTLPQNVLSWIKHRLNAGKQTLLFAPKIASMEKILPILRKLHPSIESVHAEDPDRKGKVTKMRNREIPLLLTTTILERGVTFPNIDVGVLGAEDVIFTESALVQIAGRAGRSASFPAGEVVFFHYGKTEAMVRARSQIMRMNREGARKGLLD</sequence>
<evidence type="ECO:0000256" key="1">
    <source>
        <dbReference type="ARBA" id="ARBA00022741"/>
    </source>
</evidence>
<dbReference type="PANTHER" id="PTHR30580:SF1">
    <property type="entry name" value="COMF OPERON PROTEIN 1"/>
    <property type="match status" value="1"/>
</dbReference>
<dbReference type="PROSITE" id="PS51194">
    <property type="entry name" value="HELICASE_CTER"/>
    <property type="match status" value="1"/>
</dbReference>
<dbReference type="GO" id="GO:0003677">
    <property type="term" value="F:DNA binding"/>
    <property type="evidence" value="ECO:0007669"/>
    <property type="project" value="UniProtKB-KW"/>
</dbReference>
<accession>A0A0M2SYL3</accession>
<keyword evidence="7" id="KW-1185">Reference proteome</keyword>
<organism evidence="6 7">
    <name type="scientific">Mesobacillus campisalis</name>
    <dbReference type="NCBI Taxonomy" id="1408103"/>
    <lineage>
        <taxon>Bacteria</taxon>
        <taxon>Bacillati</taxon>
        <taxon>Bacillota</taxon>
        <taxon>Bacilli</taxon>
        <taxon>Bacillales</taxon>
        <taxon>Bacillaceae</taxon>
        <taxon>Mesobacillus</taxon>
    </lineage>
</organism>
<comment type="caution">
    <text evidence="6">The sequence shown here is derived from an EMBL/GenBank/DDBJ whole genome shotgun (WGS) entry which is preliminary data.</text>
</comment>
<keyword evidence="2" id="KW-0067">ATP-binding</keyword>
<dbReference type="Gene3D" id="3.40.50.300">
    <property type="entry name" value="P-loop containing nucleotide triphosphate hydrolases"/>
    <property type="match status" value="2"/>
</dbReference>
<reference evidence="6 7" key="1">
    <citation type="submission" date="2015-04" db="EMBL/GenBank/DDBJ databases">
        <title>Taxonomic description and genome sequence of Bacillus campisalis sp. nov., a novel member of the genus Bacillus isolated from solar saltern.</title>
        <authorList>
            <person name="Mathan Kumar R."/>
            <person name="Kaur G."/>
            <person name="Kumar A."/>
            <person name="Singh N.K."/>
            <person name="Kaur N."/>
            <person name="Kumar N."/>
            <person name="Mayilraj S."/>
        </authorList>
    </citation>
    <scope>NUCLEOTIDE SEQUENCE [LARGE SCALE GENOMIC DNA]</scope>
    <source>
        <strain evidence="6 7">SA2-6</strain>
    </source>
</reference>
<evidence type="ECO:0000256" key="3">
    <source>
        <dbReference type="ARBA" id="ARBA00023125"/>
    </source>
</evidence>
<evidence type="ECO:0000259" key="4">
    <source>
        <dbReference type="PROSITE" id="PS51192"/>
    </source>
</evidence>
<dbReference type="PROSITE" id="PS51192">
    <property type="entry name" value="HELICASE_ATP_BIND_1"/>
    <property type="match status" value="1"/>
</dbReference>
<feature type="domain" description="Helicase C-terminal" evidence="5">
    <location>
        <begin position="349"/>
        <end position="498"/>
    </location>
</feature>
<dbReference type="FunFam" id="3.40.50.300:FF:001736">
    <property type="entry name" value="COMF operon protein 1"/>
    <property type="match status" value="1"/>
</dbReference>
<dbReference type="CDD" id="cd17925">
    <property type="entry name" value="DEXDc_ComFA"/>
    <property type="match status" value="1"/>
</dbReference>
<name>A0A0M2SYL3_9BACI</name>
<dbReference type="OrthoDB" id="2077914at2"/>
<dbReference type="AlphaFoldDB" id="A0A0M2SYL3"/>
<dbReference type="Pfam" id="PF04851">
    <property type="entry name" value="ResIII"/>
    <property type="match status" value="1"/>
</dbReference>
<dbReference type="GO" id="GO:0006270">
    <property type="term" value="P:DNA replication initiation"/>
    <property type="evidence" value="ECO:0007669"/>
    <property type="project" value="TreeGrafter"/>
</dbReference>
<dbReference type="Proteomes" id="UP000034166">
    <property type="component" value="Unassembled WGS sequence"/>
</dbReference>
<dbReference type="InterPro" id="IPR014001">
    <property type="entry name" value="Helicase_ATP-bd"/>
</dbReference>
<gene>
    <name evidence="6" type="ORF">WQ57_07440</name>
</gene>
<dbReference type="GO" id="GO:0005524">
    <property type="term" value="F:ATP binding"/>
    <property type="evidence" value="ECO:0007669"/>
    <property type="project" value="UniProtKB-KW"/>
</dbReference>
<feature type="domain" description="Helicase ATP-binding" evidence="4">
    <location>
        <begin position="168"/>
        <end position="320"/>
    </location>
</feature>
<protein>
    <submittedName>
        <fullName evidence="6">Helicase</fullName>
    </submittedName>
</protein>
<dbReference type="Pfam" id="PF00271">
    <property type="entry name" value="Helicase_C"/>
    <property type="match status" value="1"/>
</dbReference>
<dbReference type="InterPro" id="IPR027417">
    <property type="entry name" value="P-loop_NTPase"/>
</dbReference>
<evidence type="ECO:0000256" key="2">
    <source>
        <dbReference type="ARBA" id="ARBA00022840"/>
    </source>
</evidence>
<dbReference type="EMBL" id="LAYY01000006">
    <property type="protein sequence ID" value="KKK38801.1"/>
    <property type="molecule type" value="Genomic_DNA"/>
</dbReference>
<dbReference type="SMART" id="SM00490">
    <property type="entry name" value="HELICc"/>
    <property type="match status" value="1"/>
</dbReference>
<dbReference type="PANTHER" id="PTHR30580">
    <property type="entry name" value="PRIMOSOMAL PROTEIN N"/>
    <property type="match status" value="1"/>
</dbReference>
<dbReference type="InterPro" id="IPR006935">
    <property type="entry name" value="Helicase/UvrB_N"/>
</dbReference>
<keyword evidence="3" id="KW-0238">DNA-binding</keyword>
<evidence type="ECO:0000313" key="7">
    <source>
        <dbReference type="Proteomes" id="UP000034166"/>
    </source>
</evidence>
<dbReference type="PATRIC" id="fig|1408103.3.peg.1676"/>
<keyword evidence="1" id="KW-0547">Nucleotide-binding</keyword>
<dbReference type="SMART" id="SM00487">
    <property type="entry name" value="DEXDc"/>
    <property type="match status" value="1"/>
</dbReference>